<feature type="coiled-coil region" evidence="1">
    <location>
        <begin position="293"/>
        <end position="324"/>
    </location>
</feature>
<keyword evidence="4" id="KW-1185">Reference proteome</keyword>
<name>A0A5E4N4T8_9HEMI</name>
<feature type="region of interest" description="Disordered" evidence="2">
    <location>
        <begin position="263"/>
        <end position="282"/>
    </location>
</feature>
<dbReference type="OrthoDB" id="6589581at2759"/>
<dbReference type="EMBL" id="CABPRJ010001434">
    <property type="protein sequence ID" value="VVC36558.1"/>
    <property type="molecule type" value="Genomic_DNA"/>
</dbReference>
<evidence type="ECO:0000313" key="4">
    <source>
        <dbReference type="Proteomes" id="UP000325440"/>
    </source>
</evidence>
<evidence type="ECO:0000256" key="2">
    <source>
        <dbReference type="SAM" id="MobiDB-lite"/>
    </source>
</evidence>
<evidence type="ECO:0000313" key="3">
    <source>
        <dbReference type="EMBL" id="VVC36558.1"/>
    </source>
</evidence>
<reference evidence="3 4" key="1">
    <citation type="submission" date="2019-08" db="EMBL/GenBank/DDBJ databases">
        <authorList>
            <person name="Alioto T."/>
            <person name="Alioto T."/>
            <person name="Gomez Garrido J."/>
        </authorList>
    </citation>
    <scope>NUCLEOTIDE SEQUENCE [LARGE SCALE GENOMIC DNA]</scope>
</reference>
<proteinExistence type="predicted"/>
<gene>
    <name evidence="3" type="ORF">CINCED_3A003086</name>
</gene>
<dbReference type="AlphaFoldDB" id="A0A5E4N4T8"/>
<sequence length="400" mass="46110">MIQNSIFNDGDEKSDLKLTVSNDQFARSNDSRIFSADDCDAATTIKKVTSLRCNDLKSKSKNKNDHNQKAINAKLNLYKSAKNKFQLECNSLIQSYETIKKLQSEDDGLKLEDLETTVKDIVGKQFGIKFPKSNGDASNKYHAIFVSNPNRSSCLDIKSSTGHRNLDLAVKGIFEEAWKCCLDISETNAKYEFWLKLIIEPNHFCDLYAVREYLMKNMFNEEQTTEQTIESKLNTIYNHLQLKIIDIINAFNESLMPEKLTNEKNSVSIEKPSNEDDSEKCDTNAETKLQTAIEDYKHKMEAKLKLLETENQKLTENEAKYSIQIKTLMGELSFRNRKLSNVKERVALLTKEKTDLISTIEKIEVKDKSFQTLQSRYVKVQESNERLRSIIENEYNRVVI</sequence>
<organism evidence="3 4">
    <name type="scientific">Cinara cedri</name>
    <dbReference type="NCBI Taxonomy" id="506608"/>
    <lineage>
        <taxon>Eukaryota</taxon>
        <taxon>Metazoa</taxon>
        <taxon>Ecdysozoa</taxon>
        <taxon>Arthropoda</taxon>
        <taxon>Hexapoda</taxon>
        <taxon>Insecta</taxon>
        <taxon>Pterygota</taxon>
        <taxon>Neoptera</taxon>
        <taxon>Paraneoptera</taxon>
        <taxon>Hemiptera</taxon>
        <taxon>Sternorrhyncha</taxon>
        <taxon>Aphidomorpha</taxon>
        <taxon>Aphidoidea</taxon>
        <taxon>Aphididae</taxon>
        <taxon>Lachninae</taxon>
        <taxon>Cinara</taxon>
    </lineage>
</organism>
<keyword evidence="1" id="KW-0175">Coiled coil</keyword>
<dbReference type="Proteomes" id="UP000325440">
    <property type="component" value="Unassembled WGS sequence"/>
</dbReference>
<protein>
    <submittedName>
        <fullName evidence="3">Uncharacterized protein</fullName>
    </submittedName>
</protein>
<accession>A0A5E4N4T8</accession>
<evidence type="ECO:0000256" key="1">
    <source>
        <dbReference type="SAM" id="Coils"/>
    </source>
</evidence>